<name>A0A8S5N5V1_9CAUD</name>
<organism evidence="1">
    <name type="scientific">Myoviridae sp. ctsip2</name>
    <dbReference type="NCBI Taxonomy" id="2826705"/>
    <lineage>
        <taxon>Viruses</taxon>
        <taxon>Duplodnaviria</taxon>
        <taxon>Heunggongvirae</taxon>
        <taxon>Uroviricota</taxon>
        <taxon>Caudoviricetes</taxon>
    </lineage>
</organism>
<protein>
    <submittedName>
        <fullName evidence="1">Head to tail adaptor</fullName>
    </submittedName>
</protein>
<dbReference type="Pfam" id="PF13262">
    <property type="entry name" value="DUF4054"/>
    <property type="match status" value="1"/>
</dbReference>
<sequence length="190" mass="21571">MANIYETVTVEQFKEYFFRDFPFLPLYQEGKTYFEGDIVYVEPDFYKSLIDNNTQPVTDTEAWAVTKGDIYNYVTDSDIERAMSQAIINANPRFGSDDTERINIYLHLIAFYLVMDLRNASGGVSGMFGGYVSSKSVGDVSESYSFPSWLMNSPLYGIYSQNGYGMKYLSLILPYLAVTILFSPGRSTYG</sequence>
<dbReference type="InterPro" id="IPR025127">
    <property type="entry name" value="DUF4054"/>
</dbReference>
<reference evidence="1" key="1">
    <citation type="journal article" date="2021" name="Proc. Natl. Acad. Sci. U.S.A.">
        <title>A Catalog of Tens of Thousands of Viruses from Human Metagenomes Reveals Hidden Associations with Chronic Diseases.</title>
        <authorList>
            <person name="Tisza M.J."/>
            <person name="Buck C.B."/>
        </authorList>
    </citation>
    <scope>NUCLEOTIDE SEQUENCE</scope>
    <source>
        <strain evidence="1">Ctsip2</strain>
    </source>
</reference>
<dbReference type="EMBL" id="BK015070">
    <property type="protein sequence ID" value="DAD89812.1"/>
    <property type="molecule type" value="Genomic_DNA"/>
</dbReference>
<evidence type="ECO:0000313" key="1">
    <source>
        <dbReference type="EMBL" id="DAD89812.1"/>
    </source>
</evidence>
<accession>A0A8S5N5V1</accession>
<proteinExistence type="predicted"/>